<dbReference type="InterPro" id="IPR041698">
    <property type="entry name" value="Methyltransf_25"/>
</dbReference>
<dbReference type="SUPFAM" id="SSF53335">
    <property type="entry name" value="S-adenosyl-L-methionine-dependent methyltransferases"/>
    <property type="match status" value="1"/>
</dbReference>
<sequence>MKDLEQRKNWFSPVAAAYNKARPSYPVQIVRRVVELARLSSDSIILEVGCGPGTATITFAQLGFSMQCIEPSQDFYEIALRNCQQYPKIEINCTSFEEWELETNRFDAVMAASAFHWISPDVAYSKAADALKDNGFLILLWNMTPQIPYEIYQVLNEVYGTQAPPLTRYETRETQEKILWGFGRNILKSGRFKGLMSENILCKISYQVEVYLELLSTFSPYRNLPRSHRDSLFAGLRQVIQNHFGDYIQISYLSAFHVAQKI</sequence>
<gene>
    <name evidence="4" type="ORF">BC008_24895</name>
</gene>
<proteinExistence type="predicted"/>
<protein>
    <submittedName>
        <fullName evidence="4">Methyltransferase</fullName>
    </submittedName>
</protein>
<dbReference type="InterPro" id="IPR051052">
    <property type="entry name" value="Diverse_substrate_MTase"/>
</dbReference>
<dbReference type="Pfam" id="PF13649">
    <property type="entry name" value="Methyltransf_25"/>
    <property type="match status" value="1"/>
</dbReference>
<dbReference type="CDD" id="cd02440">
    <property type="entry name" value="AdoMet_MTases"/>
    <property type="match status" value="1"/>
</dbReference>
<dbReference type="EMBL" id="LMTZ01000098">
    <property type="protein sequence ID" value="KST66213.1"/>
    <property type="molecule type" value="Genomic_DNA"/>
</dbReference>
<dbReference type="PANTHER" id="PTHR44942:SF4">
    <property type="entry name" value="METHYLTRANSFERASE TYPE 11 DOMAIN-CONTAINING PROTEIN"/>
    <property type="match status" value="1"/>
</dbReference>
<comment type="caution">
    <text evidence="4">The sequence shown here is derived from an EMBL/GenBank/DDBJ whole genome shotgun (WGS) entry which is preliminary data.</text>
</comment>
<evidence type="ECO:0000259" key="3">
    <source>
        <dbReference type="Pfam" id="PF13649"/>
    </source>
</evidence>
<reference evidence="4 5" key="1">
    <citation type="journal article" date="2015" name="Genome Announc.">
        <title>Draft Genome of the Euendolithic (true boring) Cyanobacterium Mastigocoleus testarum strain BC008.</title>
        <authorList>
            <person name="Guida B.S."/>
            <person name="Garcia-Pichel F."/>
        </authorList>
    </citation>
    <scope>NUCLEOTIDE SEQUENCE [LARGE SCALE GENOMIC DNA]</scope>
    <source>
        <strain evidence="4 5">BC008</strain>
    </source>
</reference>
<dbReference type="PANTHER" id="PTHR44942">
    <property type="entry name" value="METHYLTRANSF_11 DOMAIN-CONTAINING PROTEIN"/>
    <property type="match status" value="1"/>
</dbReference>
<dbReference type="AlphaFoldDB" id="A0A0V7ZNC7"/>
<keyword evidence="5" id="KW-1185">Reference proteome</keyword>
<keyword evidence="2 4" id="KW-0808">Transferase</keyword>
<accession>A0A0V7ZNC7</accession>
<dbReference type="RefSeq" id="WP_027844126.1">
    <property type="nucleotide sequence ID" value="NZ_LMTZ01000098.1"/>
</dbReference>
<evidence type="ECO:0000313" key="5">
    <source>
        <dbReference type="Proteomes" id="UP000053372"/>
    </source>
</evidence>
<dbReference type="Proteomes" id="UP000053372">
    <property type="component" value="Unassembled WGS sequence"/>
</dbReference>
<evidence type="ECO:0000256" key="1">
    <source>
        <dbReference type="ARBA" id="ARBA00022603"/>
    </source>
</evidence>
<organism evidence="4 5">
    <name type="scientific">Mastigocoleus testarum BC008</name>
    <dbReference type="NCBI Taxonomy" id="371196"/>
    <lineage>
        <taxon>Bacteria</taxon>
        <taxon>Bacillati</taxon>
        <taxon>Cyanobacteriota</taxon>
        <taxon>Cyanophyceae</taxon>
        <taxon>Nostocales</taxon>
        <taxon>Hapalosiphonaceae</taxon>
        <taxon>Mastigocoleus</taxon>
    </lineage>
</organism>
<dbReference type="OrthoDB" id="9797252at2"/>
<name>A0A0V7ZNC7_9CYAN</name>
<evidence type="ECO:0000256" key="2">
    <source>
        <dbReference type="ARBA" id="ARBA00022679"/>
    </source>
</evidence>
<dbReference type="Gene3D" id="3.40.50.150">
    <property type="entry name" value="Vaccinia Virus protein VP39"/>
    <property type="match status" value="1"/>
</dbReference>
<dbReference type="GO" id="GO:0032259">
    <property type="term" value="P:methylation"/>
    <property type="evidence" value="ECO:0007669"/>
    <property type="project" value="UniProtKB-KW"/>
</dbReference>
<feature type="domain" description="Methyltransferase" evidence="3">
    <location>
        <begin position="45"/>
        <end position="135"/>
    </location>
</feature>
<dbReference type="InterPro" id="IPR029063">
    <property type="entry name" value="SAM-dependent_MTases_sf"/>
</dbReference>
<dbReference type="GO" id="GO:0008168">
    <property type="term" value="F:methyltransferase activity"/>
    <property type="evidence" value="ECO:0007669"/>
    <property type="project" value="UniProtKB-KW"/>
</dbReference>
<keyword evidence="1 4" id="KW-0489">Methyltransferase</keyword>
<evidence type="ECO:0000313" key="4">
    <source>
        <dbReference type="EMBL" id="KST66213.1"/>
    </source>
</evidence>